<dbReference type="GeneTree" id="ENSGT01150000288281"/>
<reference evidence="2" key="2">
    <citation type="submission" date="2025-09" db="UniProtKB">
        <authorList>
            <consortium name="Ensembl"/>
        </authorList>
    </citation>
    <scope>IDENTIFICATION</scope>
</reference>
<dbReference type="AlphaFoldDB" id="S4RU17"/>
<name>S4RU17_PETMA</name>
<dbReference type="HOGENOM" id="CLU_221728_0_0_1"/>
<dbReference type="Ensembl" id="ENSPMAT00000008746.1">
    <property type="protein sequence ID" value="ENSPMAP00000008707.1"/>
    <property type="gene ID" value="ENSPMAG00000007917.1"/>
</dbReference>
<reference evidence="2" key="1">
    <citation type="submission" date="2025-08" db="UniProtKB">
        <authorList>
            <consortium name="Ensembl"/>
        </authorList>
    </citation>
    <scope>IDENTIFICATION</scope>
</reference>
<evidence type="ECO:0008006" key="3">
    <source>
        <dbReference type="Google" id="ProtNLM"/>
    </source>
</evidence>
<feature type="region of interest" description="Disordered" evidence="1">
    <location>
        <begin position="1"/>
        <end position="27"/>
    </location>
</feature>
<feature type="compositionally biased region" description="Basic and acidic residues" evidence="1">
    <location>
        <begin position="1"/>
        <end position="10"/>
    </location>
</feature>
<evidence type="ECO:0000313" key="2">
    <source>
        <dbReference type="Ensembl" id="ENSPMAP00000008707.1"/>
    </source>
</evidence>
<evidence type="ECO:0000256" key="1">
    <source>
        <dbReference type="SAM" id="MobiDB-lite"/>
    </source>
</evidence>
<proteinExistence type="predicted"/>
<organism evidence="2">
    <name type="scientific">Petromyzon marinus</name>
    <name type="common">Sea lamprey</name>
    <dbReference type="NCBI Taxonomy" id="7757"/>
    <lineage>
        <taxon>Eukaryota</taxon>
        <taxon>Metazoa</taxon>
        <taxon>Chordata</taxon>
        <taxon>Craniata</taxon>
        <taxon>Vertebrata</taxon>
        <taxon>Cyclostomata</taxon>
        <taxon>Hyperoartia</taxon>
        <taxon>Petromyzontiformes</taxon>
        <taxon>Petromyzontidae</taxon>
        <taxon>Petromyzon</taxon>
    </lineage>
</organism>
<sequence>WIRNNADKVKGGSGSNLYADPDSITWR</sequence>
<accession>S4RU17</accession>
<protein>
    <recommendedName>
        <fullName evidence="3">Variable lymphocyte receptor A cassette</fullName>
    </recommendedName>
</protein>